<evidence type="ECO:0000313" key="5">
    <source>
        <dbReference type="EMBL" id="KAJ4837238.1"/>
    </source>
</evidence>
<feature type="compositionally biased region" description="Basic and acidic residues" evidence="4">
    <location>
        <begin position="68"/>
        <end position="92"/>
    </location>
</feature>
<reference evidence="5" key="1">
    <citation type="submission" date="2022-02" db="EMBL/GenBank/DDBJ databases">
        <authorList>
            <person name="Henning P.M."/>
            <person name="McCubbin A.G."/>
            <person name="Shore J.S."/>
        </authorList>
    </citation>
    <scope>NUCLEOTIDE SEQUENCE</scope>
    <source>
        <strain evidence="5">F60SS</strain>
        <tissue evidence="5">Leaves</tissue>
    </source>
</reference>
<dbReference type="InterPro" id="IPR003690">
    <property type="entry name" value="MTERF"/>
</dbReference>
<evidence type="ECO:0000256" key="4">
    <source>
        <dbReference type="SAM" id="MobiDB-lite"/>
    </source>
</evidence>
<reference evidence="5" key="2">
    <citation type="journal article" date="2023" name="Plants (Basel)">
        <title>Annotation of the Turnera subulata (Passifloraceae) Draft Genome Reveals the S-Locus Evolved after the Divergence of Turneroideae from Passifloroideae in a Stepwise Manner.</title>
        <authorList>
            <person name="Henning P.M."/>
            <person name="Roalson E.H."/>
            <person name="Mir W."/>
            <person name="McCubbin A.G."/>
            <person name="Shore J.S."/>
        </authorList>
    </citation>
    <scope>NUCLEOTIDE SEQUENCE</scope>
    <source>
        <strain evidence="5">F60SS</strain>
    </source>
</reference>
<dbReference type="OrthoDB" id="637682at2759"/>
<dbReference type="PANTHER" id="PTHR13068:SF151">
    <property type="entry name" value="TRANSCRIPTION TERMINATION FACTOR MTERF9, CHLOROPLASTIC"/>
    <property type="match status" value="1"/>
</dbReference>
<evidence type="ECO:0000256" key="1">
    <source>
        <dbReference type="ARBA" id="ARBA00007692"/>
    </source>
</evidence>
<accession>A0A9Q0JD53</accession>
<keyword evidence="2" id="KW-0806">Transcription termination</keyword>
<evidence type="ECO:0000313" key="6">
    <source>
        <dbReference type="Proteomes" id="UP001141552"/>
    </source>
</evidence>
<dbReference type="PANTHER" id="PTHR13068">
    <property type="entry name" value="CGI-12 PROTEIN-RELATED"/>
    <property type="match status" value="1"/>
</dbReference>
<keyword evidence="2" id="KW-0804">Transcription</keyword>
<organism evidence="5 6">
    <name type="scientific">Turnera subulata</name>
    <dbReference type="NCBI Taxonomy" id="218843"/>
    <lineage>
        <taxon>Eukaryota</taxon>
        <taxon>Viridiplantae</taxon>
        <taxon>Streptophyta</taxon>
        <taxon>Embryophyta</taxon>
        <taxon>Tracheophyta</taxon>
        <taxon>Spermatophyta</taxon>
        <taxon>Magnoliopsida</taxon>
        <taxon>eudicotyledons</taxon>
        <taxon>Gunneridae</taxon>
        <taxon>Pentapetalae</taxon>
        <taxon>rosids</taxon>
        <taxon>fabids</taxon>
        <taxon>Malpighiales</taxon>
        <taxon>Passifloraceae</taxon>
        <taxon>Turnera</taxon>
    </lineage>
</organism>
<dbReference type="InterPro" id="IPR038538">
    <property type="entry name" value="MTERF_sf"/>
</dbReference>
<gene>
    <name evidence="5" type="primary">MTERF9</name>
    <name evidence="5" type="ORF">Tsubulata_027967</name>
</gene>
<dbReference type="EMBL" id="JAKUCV010003894">
    <property type="protein sequence ID" value="KAJ4837238.1"/>
    <property type="molecule type" value="Genomic_DNA"/>
</dbReference>
<comment type="caution">
    <text evidence="5">The sequence shown here is derived from an EMBL/GenBank/DDBJ whole genome shotgun (WGS) entry which is preliminary data.</text>
</comment>
<dbReference type="GO" id="GO:0006353">
    <property type="term" value="P:DNA-templated transcription termination"/>
    <property type="evidence" value="ECO:0007669"/>
    <property type="project" value="UniProtKB-KW"/>
</dbReference>
<name>A0A9Q0JD53_9ROSI</name>
<dbReference type="FunFam" id="1.25.70.10:FF:000006">
    <property type="entry name" value="Transcription termination factor MTERF9, chloroplastic"/>
    <property type="match status" value="1"/>
</dbReference>
<keyword evidence="2" id="KW-0805">Transcription regulation</keyword>
<dbReference type="AlphaFoldDB" id="A0A9Q0JD53"/>
<dbReference type="GO" id="GO:0003676">
    <property type="term" value="F:nucleic acid binding"/>
    <property type="evidence" value="ECO:0007669"/>
    <property type="project" value="InterPro"/>
</dbReference>
<dbReference type="Gene3D" id="1.25.70.10">
    <property type="entry name" value="Transcription termination factor 3, mitochondrial"/>
    <property type="match status" value="1"/>
</dbReference>
<comment type="similarity">
    <text evidence="1">Belongs to the mTERF family.</text>
</comment>
<dbReference type="GO" id="GO:0032502">
    <property type="term" value="P:developmental process"/>
    <property type="evidence" value="ECO:0007669"/>
    <property type="project" value="TreeGrafter"/>
</dbReference>
<proteinExistence type="inferred from homology"/>
<dbReference type="Pfam" id="PF02536">
    <property type="entry name" value="mTERF"/>
    <property type="match status" value="1"/>
</dbReference>
<evidence type="ECO:0000256" key="2">
    <source>
        <dbReference type="ARBA" id="ARBA00022472"/>
    </source>
</evidence>
<keyword evidence="3" id="KW-0809">Transit peptide</keyword>
<evidence type="ECO:0000256" key="3">
    <source>
        <dbReference type="ARBA" id="ARBA00022946"/>
    </source>
</evidence>
<feature type="region of interest" description="Disordered" evidence="4">
    <location>
        <begin position="59"/>
        <end position="95"/>
    </location>
</feature>
<dbReference type="SMART" id="SM00733">
    <property type="entry name" value="Mterf"/>
    <property type="match status" value="6"/>
</dbReference>
<protein>
    <submittedName>
        <fullName evidence="5">Transcription termination factor mterf9, chloroplastic</fullName>
    </submittedName>
</protein>
<sequence>MAVSTLCQFNPALYSHYPAFSRFQRPLSNQPRGLLRIYNGKKRRSFVVLSFHSSRKKRRSFVNPDDDPFPRFDDDDDPFPRFDDEDDPFPRFDDDDPDPFPHFDDFIDEDLCDDDYFDGDEKFDGFERYGNGLPFCQKYQLTKEIYRLEKEKIERRGLTPFDARNDKDSDTVGKEKLKTINSKYPMLSEEVGFKQRWIPLLDYLSTFGLEESDFIRMYERNMRCLQTNVCSAQERLDYLFSVGVKHRDVKRMLIRQPQIIALSLETNLKPHVAFLKDLGIPDSRIGQTIATSPSILAYNIENSLKPTVRYLVEEVGINKRSIGKVVQLSPQILIQRIDISWNTRYMFLSEELGASKDCVMKMITKHPQLLHYSIEDGFIPRINFLRSIGMCNSEILKLLTSLTQVLSLSLEDNLKPKCEYLVNELRNVAQSLTAYPMYLSLSLDQRIRPRHRFLVFLKKAPKGPFPLNSLVTSDENFCQQWAETSLDKYLAFRQKLKLK</sequence>
<dbReference type="Proteomes" id="UP001141552">
    <property type="component" value="Unassembled WGS sequence"/>
</dbReference>
<keyword evidence="6" id="KW-1185">Reference proteome</keyword>